<proteinExistence type="predicted"/>
<accession>A0AA35CLI1</accession>
<dbReference type="Pfam" id="PF14338">
    <property type="entry name" value="Mrr_N"/>
    <property type="match status" value="1"/>
</dbReference>
<dbReference type="KEGG" id="cmic:caldi_05910"/>
<feature type="region of interest" description="Disordered" evidence="1">
    <location>
        <begin position="98"/>
        <end position="120"/>
    </location>
</feature>
<feature type="domain" description="Restriction system protein Mrr-like N-terminal" evidence="3">
    <location>
        <begin position="10"/>
        <end position="91"/>
    </location>
</feature>
<name>A0AA35CLI1_9FIRM</name>
<keyword evidence="5" id="KW-1185">Reference proteome</keyword>
<evidence type="ECO:0000313" key="4">
    <source>
        <dbReference type="EMBL" id="BDG59501.1"/>
    </source>
</evidence>
<dbReference type="PANTHER" id="PTHR30015:SF7">
    <property type="entry name" value="TYPE IV METHYL-DIRECTED RESTRICTION ENZYME ECOKMRR"/>
    <property type="match status" value="1"/>
</dbReference>
<dbReference type="InterPro" id="IPR011856">
    <property type="entry name" value="tRNA_endonuc-like_dom_sf"/>
</dbReference>
<keyword evidence="4" id="KW-0540">Nuclease</keyword>
<dbReference type="PANTHER" id="PTHR30015">
    <property type="entry name" value="MRR RESTRICTION SYSTEM PROTEIN"/>
    <property type="match status" value="1"/>
</dbReference>
<organism evidence="4 5">
    <name type="scientific">Caldinitratiruptor microaerophilus</name>
    <dbReference type="NCBI Taxonomy" id="671077"/>
    <lineage>
        <taxon>Bacteria</taxon>
        <taxon>Bacillati</taxon>
        <taxon>Bacillota</taxon>
        <taxon>Clostridia</taxon>
        <taxon>Eubacteriales</taxon>
        <taxon>Symbiobacteriaceae</taxon>
        <taxon>Caldinitratiruptor</taxon>
    </lineage>
</organism>
<dbReference type="GO" id="GO:0009307">
    <property type="term" value="P:DNA restriction-modification system"/>
    <property type="evidence" value="ECO:0007669"/>
    <property type="project" value="InterPro"/>
</dbReference>
<evidence type="ECO:0000259" key="3">
    <source>
        <dbReference type="Pfam" id="PF14338"/>
    </source>
</evidence>
<evidence type="ECO:0000256" key="1">
    <source>
        <dbReference type="SAM" id="MobiDB-lite"/>
    </source>
</evidence>
<feature type="domain" description="Restriction endonuclease type IV Mrr" evidence="2">
    <location>
        <begin position="147"/>
        <end position="262"/>
    </location>
</feature>
<dbReference type="InterPro" id="IPR025745">
    <property type="entry name" value="Mrr-like_N_dom"/>
</dbReference>
<dbReference type="InterPro" id="IPR052906">
    <property type="entry name" value="Type_IV_Methyl-Rstrct_Enzyme"/>
</dbReference>
<evidence type="ECO:0000313" key="5">
    <source>
        <dbReference type="Proteomes" id="UP001163687"/>
    </source>
</evidence>
<evidence type="ECO:0000259" key="2">
    <source>
        <dbReference type="Pfam" id="PF04471"/>
    </source>
</evidence>
<dbReference type="RefSeq" id="WP_264843625.1">
    <property type="nucleotide sequence ID" value="NZ_AP025628.1"/>
</dbReference>
<dbReference type="Proteomes" id="UP001163687">
    <property type="component" value="Chromosome"/>
</dbReference>
<dbReference type="SUPFAM" id="SSF52980">
    <property type="entry name" value="Restriction endonuclease-like"/>
    <property type="match status" value="1"/>
</dbReference>
<reference evidence="4" key="1">
    <citation type="submission" date="2022-03" db="EMBL/GenBank/DDBJ databases">
        <title>Complete genome sequence of Caldinitratiruptor microaerophilus.</title>
        <authorList>
            <person name="Mukaiyama R."/>
            <person name="Nishiyama T."/>
            <person name="Ueda K."/>
        </authorList>
    </citation>
    <scope>NUCLEOTIDE SEQUENCE</scope>
    <source>
        <strain evidence="4">JCM 16183</strain>
    </source>
</reference>
<dbReference type="GO" id="GO:0003677">
    <property type="term" value="F:DNA binding"/>
    <property type="evidence" value="ECO:0007669"/>
    <property type="project" value="InterPro"/>
</dbReference>
<dbReference type="InterPro" id="IPR011335">
    <property type="entry name" value="Restrct_endonuc-II-like"/>
</dbReference>
<dbReference type="AlphaFoldDB" id="A0AA35CLI1"/>
<dbReference type="Gene3D" id="3.40.1350.10">
    <property type="match status" value="1"/>
</dbReference>
<sequence length="295" mass="32770">MSRLPGKRAIELPLLRALIQLGGQARPQDVYPLVTKAFPHLTEADLAQQLPSGGNKWKNRIHWTRQDLVDRGEMANPSWGVWAITDRGRQRVLAADRGEPWTEAGGSADTDGGQAVSNGSPPTPVDLLELYDQYEAAFKRAILSRLHDLEPAQFENFARKLLEAYGFTETVVTQVSRDGGIDGHGRLKVGLAMMNVAFQCKRWQGPVGRPEIDKFRGAIQGEFEQGIFFTTSDFTTEAREASIKKGAVPIVLLNGEAIVDLMIEKDFGIRRRPLTLYTDALDELFTDLDGRPKRG</sequence>
<keyword evidence="4" id="KW-0255">Endonuclease</keyword>
<dbReference type="EMBL" id="AP025628">
    <property type="protein sequence ID" value="BDG59501.1"/>
    <property type="molecule type" value="Genomic_DNA"/>
</dbReference>
<protein>
    <submittedName>
        <fullName evidence="4">Restriction endonuclease</fullName>
    </submittedName>
</protein>
<gene>
    <name evidence="4" type="ORF">caldi_05910</name>
</gene>
<dbReference type="GO" id="GO:0015666">
    <property type="term" value="F:restriction endodeoxyribonuclease activity"/>
    <property type="evidence" value="ECO:0007669"/>
    <property type="project" value="TreeGrafter"/>
</dbReference>
<keyword evidence="4" id="KW-0378">Hydrolase</keyword>
<dbReference type="InterPro" id="IPR007560">
    <property type="entry name" value="Restrct_endonuc_IV_Mrr"/>
</dbReference>
<dbReference type="Pfam" id="PF04471">
    <property type="entry name" value="Mrr_cat"/>
    <property type="match status" value="1"/>
</dbReference>